<organism evidence="2">
    <name type="scientific">Nymphaea colorata</name>
    <name type="common">pocket water lily</name>
    <dbReference type="NCBI Taxonomy" id="210225"/>
    <lineage>
        <taxon>Eukaryota</taxon>
        <taxon>Viridiplantae</taxon>
        <taxon>Streptophyta</taxon>
        <taxon>Embryophyta</taxon>
        <taxon>Tracheophyta</taxon>
        <taxon>Spermatophyta</taxon>
        <taxon>Magnoliopsida</taxon>
        <taxon>Nymphaeales</taxon>
        <taxon>Nymphaeaceae</taxon>
        <taxon>Nymphaea</taxon>
    </lineage>
</organism>
<dbReference type="Gene3D" id="3.40.50.300">
    <property type="entry name" value="P-loop containing nucleotide triphosphate hydrolases"/>
    <property type="match status" value="1"/>
</dbReference>
<dbReference type="AlphaFoldDB" id="A0A5K1FBX3"/>
<dbReference type="Pfam" id="PF00931">
    <property type="entry name" value="NB-ARC"/>
    <property type="match status" value="1"/>
</dbReference>
<reference evidence="2" key="1">
    <citation type="submission" date="2019-09" db="EMBL/GenBank/DDBJ databases">
        <authorList>
            <person name="Zhang L."/>
        </authorList>
    </citation>
    <scope>NUCLEOTIDE SEQUENCE</scope>
</reference>
<sequence>MGPYGCCRASYRHWPQVEDVMKLLQTEANDVRIVGIHGMGGIGKTTISKAIYNSIYRKFDGASFILNIAERSKQPNGLVDLQKQLITDLFNDISSTAPEQGISIIRHRVAYKKICLYSMTSTIETSLSHWQVNGLGFVPEAESSLQPETTDY</sequence>
<proteinExistence type="predicted"/>
<dbReference type="GO" id="GO:0043531">
    <property type="term" value="F:ADP binding"/>
    <property type="evidence" value="ECO:0007669"/>
    <property type="project" value="InterPro"/>
</dbReference>
<dbReference type="PANTHER" id="PTHR11017:SF385">
    <property type="entry name" value="DISEASE RESISTANCE PROTEIN (TIR-NBS-LRR CLASS)-RELATED"/>
    <property type="match status" value="1"/>
</dbReference>
<dbReference type="InterPro" id="IPR044974">
    <property type="entry name" value="Disease_R_plants"/>
</dbReference>
<protein>
    <recommendedName>
        <fullName evidence="1">NB-ARC domain-containing protein</fullName>
    </recommendedName>
</protein>
<dbReference type="InterPro" id="IPR002182">
    <property type="entry name" value="NB-ARC"/>
</dbReference>
<accession>A0A5K1FBX3</accession>
<name>A0A5K1FBX3_9MAGN</name>
<dbReference type="InterPro" id="IPR027417">
    <property type="entry name" value="P-loop_NTPase"/>
</dbReference>
<dbReference type="Gramene" id="NC7G0246100.1">
    <property type="protein sequence ID" value="NC7G0246100.1:cds"/>
    <property type="gene ID" value="NC7G0246100"/>
</dbReference>
<feature type="domain" description="NB-ARC" evidence="1">
    <location>
        <begin position="17"/>
        <end position="89"/>
    </location>
</feature>
<gene>
    <name evidence="2" type="ORF">NYM_LOCUS23416</name>
</gene>
<dbReference type="EMBL" id="LR721785">
    <property type="protein sequence ID" value="VVW58396.1"/>
    <property type="molecule type" value="Genomic_DNA"/>
</dbReference>
<dbReference type="SUPFAM" id="SSF52540">
    <property type="entry name" value="P-loop containing nucleoside triphosphate hydrolases"/>
    <property type="match status" value="1"/>
</dbReference>
<evidence type="ECO:0000259" key="1">
    <source>
        <dbReference type="Pfam" id="PF00931"/>
    </source>
</evidence>
<evidence type="ECO:0000313" key="2">
    <source>
        <dbReference type="EMBL" id="VVW58396.1"/>
    </source>
</evidence>
<dbReference type="GO" id="GO:0006952">
    <property type="term" value="P:defense response"/>
    <property type="evidence" value="ECO:0007669"/>
    <property type="project" value="InterPro"/>
</dbReference>
<dbReference type="PANTHER" id="PTHR11017">
    <property type="entry name" value="LEUCINE-RICH REPEAT-CONTAINING PROTEIN"/>
    <property type="match status" value="1"/>
</dbReference>